<protein>
    <submittedName>
        <fullName evidence="1">Uncharacterized protein</fullName>
    </submittedName>
</protein>
<evidence type="ECO:0000313" key="1">
    <source>
        <dbReference type="EMBL" id="CAL1359353.1"/>
    </source>
</evidence>
<organism evidence="1 2">
    <name type="scientific">Linum trigynum</name>
    <dbReference type="NCBI Taxonomy" id="586398"/>
    <lineage>
        <taxon>Eukaryota</taxon>
        <taxon>Viridiplantae</taxon>
        <taxon>Streptophyta</taxon>
        <taxon>Embryophyta</taxon>
        <taxon>Tracheophyta</taxon>
        <taxon>Spermatophyta</taxon>
        <taxon>Magnoliopsida</taxon>
        <taxon>eudicotyledons</taxon>
        <taxon>Gunneridae</taxon>
        <taxon>Pentapetalae</taxon>
        <taxon>rosids</taxon>
        <taxon>fabids</taxon>
        <taxon>Malpighiales</taxon>
        <taxon>Linaceae</taxon>
        <taxon>Linum</taxon>
    </lineage>
</organism>
<evidence type="ECO:0000313" key="2">
    <source>
        <dbReference type="Proteomes" id="UP001497516"/>
    </source>
</evidence>
<accession>A0AAV2CS24</accession>
<dbReference type="AlphaFoldDB" id="A0AAV2CS24"/>
<name>A0AAV2CS24_9ROSI</name>
<reference evidence="1 2" key="1">
    <citation type="submission" date="2024-04" db="EMBL/GenBank/DDBJ databases">
        <authorList>
            <person name="Fracassetti M."/>
        </authorList>
    </citation>
    <scope>NUCLEOTIDE SEQUENCE [LARGE SCALE GENOMIC DNA]</scope>
</reference>
<dbReference type="Proteomes" id="UP001497516">
    <property type="component" value="Chromosome 10"/>
</dbReference>
<dbReference type="EMBL" id="OZ034814">
    <property type="protein sequence ID" value="CAL1359353.1"/>
    <property type="molecule type" value="Genomic_DNA"/>
</dbReference>
<gene>
    <name evidence="1" type="ORF">LTRI10_LOCUS6845</name>
</gene>
<proteinExistence type="predicted"/>
<keyword evidence="2" id="KW-1185">Reference proteome</keyword>
<sequence length="77" mass="8324">MLSSALSLPFQFPPLLCDYRSAAASCLPTCQAEVSNGKLSWPENHGSPTYLALSSNRLGLCPLQSLHAHHVFDISPQ</sequence>